<dbReference type="Proteomes" id="UP001160334">
    <property type="component" value="Unassembled WGS sequence"/>
</dbReference>
<accession>A0ABT6MD33</accession>
<protein>
    <recommendedName>
        <fullName evidence="7">ESX secretion-associated protein EspG</fullName>
    </recommendedName>
</protein>
<comment type="subcellular location">
    <subcellularLocation>
        <location evidence="1">Cytoplasm</location>
    </subcellularLocation>
</comment>
<comment type="similarity">
    <text evidence="2">Belongs to the EspG family.</text>
</comment>
<dbReference type="InterPro" id="IPR025734">
    <property type="entry name" value="EspG"/>
</dbReference>
<reference evidence="5 6" key="1">
    <citation type="submission" date="2023-04" db="EMBL/GenBank/DDBJ databases">
        <title>Forest soil microbial communities from Buena Vista Peninsula, Colon Province, Panama.</title>
        <authorList>
            <person name="Bouskill N."/>
        </authorList>
    </citation>
    <scope>NUCLEOTIDE SEQUENCE [LARGE SCALE GENOMIC DNA]</scope>
    <source>
        <strain evidence="5 6">CFH S0262</strain>
    </source>
</reference>
<dbReference type="RefSeq" id="WP_280761540.1">
    <property type="nucleotide sequence ID" value="NZ_JARXVC010000009.1"/>
</dbReference>
<sequence>MIDLGIEPIGTTLPPTTLHVDEIDLLVHLLDVDVLPVVLDAGPRFDSLPARDAVFRRAHDRLTAAGLVDGIAVHPDLARQVRTLARPRAEIAVRKFVGGTVHRACLALDQDPADGAVLALRSGDAFTVQRPGRDLAGPVVHALGTAPALPFGVVNCPTADLGAALDRITDPQKAADQLIAIGVPAAEAAVVGPAFAACQSFTEIVGLVGIVGEGGDPEVARGPVTVFDTAAGRVVGTTSVATDGVRWTSLSPGTPGRLRQALEGLLAQLD</sequence>
<dbReference type="Pfam" id="PF14011">
    <property type="entry name" value="ESX-1_EspG"/>
    <property type="match status" value="1"/>
</dbReference>
<dbReference type="EMBL" id="JARXVC010000009">
    <property type="protein sequence ID" value="MDH6282227.1"/>
    <property type="molecule type" value="Genomic_DNA"/>
</dbReference>
<comment type="caution">
    <text evidence="5">The sequence shown here is derived from an EMBL/GenBank/DDBJ whole genome shotgun (WGS) entry which is preliminary data.</text>
</comment>
<evidence type="ECO:0000256" key="4">
    <source>
        <dbReference type="ARBA" id="ARBA00023186"/>
    </source>
</evidence>
<organism evidence="5 6">
    <name type="scientific">Prescottella agglutinans</name>
    <dbReference type="NCBI Taxonomy" id="1644129"/>
    <lineage>
        <taxon>Bacteria</taxon>
        <taxon>Bacillati</taxon>
        <taxon>Actinomycetota</taxon>
        <taxon>Actinomycetes</taxon>
        <taxon>Mycobacteriales</taxon>
        <taxon>Nocardiaceae</taxon>
        <taxon>Prescottella</taxon>
    </lineage>
</organism>
<evidence type="ECO:0000256" key="2">
    <source>
        <dbReference type="ARBA" id="ARBA00006411"/>
    </source>
</evidence>
<evidence type="ECO:0000313" key="5">
    <source>
        <dbReference type="EMBL" id="MDH6282227.1"/>
    </source>
</evidence>
<proteinExistence type="inferred from homology"/>
<gene>
    <name evidence="5" type="ORF">M2280_003455</name>
</gene>
<name>A0ABT6MD33_9NOCA</name>
<keyword evidence="4" id="KW-0143">Chaperone</keyword>
<keyword evidence="6" id="KW-1185">Reference proteome</keyword>
<evidence type="ECO:0000313" key="6">
    <source>
        <dbReference type="Proteomes" id="UP001160334"/>
    </source>
</evidence>
<evidence type="ECO:0000256" key="1">
    <source>
        <dbReference type="ARBA" id="ARBA00004496"/>
    </source>
</evidence>
<evidence type="ECO:0000256" key="3">
    <source>
        <dbReference type="ARBA" id="ARBA00022490"/>
    </source>
</evidence>
<evidence type="ECO:0008006" key="7">
    <source>
        <dbReference type="Google" id="ProtNLM"/>
    </source>
</evidence>
<keyword evidence="3" id="KW-0963">Cytoplasm</keyword>